<keyword evidence="5" id="KW-0472">Membrane</keyword>
<feature type="coiled-coil region" evidence="6">
    <location>
        <begin position="700"/>
        <end position="741"/>
    </location>
</feature>
<dbReference type="EMBL" id="VXJS01000001">
    <property type="protein sequence ID" value="KAA8680991.1"/>
    <property type="molecule type" value="Genomic_DNA"/>
</dbReference>
<dbReference type="GO" id="GO:0016020">
    <property type="term" value="C:membrane"/>
    <property type="evidence" value="ECO:0007669"/>
    <property type="project" value="UniProtKB-SubCell"/>
</dbReference>
<evidence type="ECO:0000256" key="1">
    <source>
        <dbReference type="ARBA" id="ARBA00004370"/>
    </source>
</evidence>
<protein>
    <recommendedName>
        <fullName evidence="7">Dynamin N-terminal domain-containing protein</fullName>
    </recommendedName>
</protein>
<dbReference type="InterPro" id="IPR027094">
    <property type="entry name" value="Mitofusin_fam"/>
</dbReference>
<dbReference type="InterPro" id="IPR027417">
    <property type="entry name" value="P-loop_NTPase"/>
</dbReference>
<dbReference type="PANTHER" id="PTHR10465">
    <property type="entry name" value="TRANSMEMBRANE GTPASE FZO1"/>
    <property type="match status" value="1"/>
</dbReference>
<keyword evidence="2" id="KW-0547">Nucleotide-binding</keyword>
<keyword evidence="3" id="KW-0378">Hydrolase</keyword>
<dbReference type="OrthoDB" id="9816479at2"/>
<dbReference type="PANTHER" id="PTHR10465:SF0">
    <property type="entry name" value="SARCALUMENIN"/>
    <property type="match status" value="1"/>
</dbReference>
<dbReference type="Pfam" id="PF00350">
    <property type="entry name" value="Dynamin_N"/>
    <property type="match status" value="1"/>
</dbReference>
<dbReference type="InterPro" id="IPR045063">
    <property type="entry name" value="Dynamin_N"/>
</dbReference>
<evidence type="ECO:0000256" key="4">
    <source>
        <dbReference type="ARBA" id="ARBA00023134"/>
    </source>
</evidence>
<evidence type="ECO:0000256" key="5">
    <source>
        <dbReference type="ARBA" id="ARBA00023136"/>
    </source>
</evidence>
<keyword evidence="6" id="KW-0175">Coiled coil</keyword>
<feature type="domain" description="Dynamin N-terminal" evidence="7">
    <location>
        <begin position="51"/>
        <end position="286"/>
    </location>
</feature>
<evidence type="ECO:0000313" key="9">
    <source>
        <dbReference type="Proteomes" id="UP000322521"/>
    </source>
</evidence>
<evidence type="ECO:0000256" key="6">
    <source>
        <dbReference type="SAM" id="Coils"/>
    </source>
</evidence>
<dbReference type="Gene3D" id="3.40.50.300">
    <property type="entry name" value="P-loop containing nucleotide triphosphate hydrolases"/>
    <property type="match status" value="1"/>
</dbReference>
<comment type="subcellular location">
    <subcellularLocation>
        <location evidence="1">Membrane</location>
    </subcellularLocation>
</comment>
<dbReference type="Proteomes" id="UP000322521">
    <property type="component" value="Unassembled WGS sequence"/>
</dbReference>
<evidence type="ECO:0000259" key="7">
    <source>
        <dbReference type="Pfam" id="PF00350"/>
    </source>
</evidence>
<comment type="caution">
    <text evidence="8">The sequence shown here is derived from an EMBL/GenBank/DDBJ whole genome shotgun (WGS) entry which is preliminary data.</text>
</comment>
<sequence>MIKNKINVIYSKYGPHTRVVDEKILGDISLLRDTFETDIDNAKQENRVLRIGIVGQIKRGKSSFLNSLLFDGKSVLPKAATPMTAALTKISYSEQPSATVEFYSKKEWAKVIEQAHKVEQDEKIYQEQLNEFQASKAPGLKRQRGIRPPQKPNHPEESKACFELYQMVQRSNLDVEKYLDKEEVIKSTGSNETLISDLTPFVGADGKFTPIVKSSSLALNLPELKDIEVVDTPGMNDPIISRGRRTQEFLGQCDVIFLLSYCGQFLDSQDMALLAQNIPNKGIEEIILIGSLFDSALLDEYSNYDSIQQALPSLTASLNAQAQSEVNAVCRQDELNNGGQPHLMQTLQNALPPIFVSSRCYDLAKKGDDLSEEEQHTLNRLNQMFDGFTFTPQILEAVANFKKVHFKLESVRENKDKIMAERLDNLLKGAERDLLQKLTAISDDITLKRNNLQQGDLAEAEKKQKELAERINAGKSKVSMVFDKYRVQIEKELHKAEQSIKQNSLSVKRINSQTGSREESYTTYSEVSDSSWYNPFSWGRTRTVSSINYRTVNYTYANVQDAVQKLEDFVVETSDRLYQSSSQTININQFREDIKQAVRGLFDFSDPDFDPEMILLPLSNSVDRITIPTISLDLDYHINSIRQQFSANEVEGDEIQQLRAEQARIVGILLTEITQEVSKCGSDMLGKISREEQDFLPTLIEDLESSIEQLRADLENKEQALKEYSDILEMVEEDKRQLSTANLHLPERAAM</sequence>
<dbReference type="GO" id="GO:0003924">
    <property type="term" value="F:GTPase activity"/>
    <property type="evidence" value="ECO:0007669"/>
    <property type="project" value="InterPro"/>
</dbReference>
<keyword evidence="9" id="KW-1185">Reference proteome</keyword>
<evidence type="ECO:0000256" key="3">
    <source>
        <dbReference type="ARBA" id="ARBA00022801"/>
    </source>
</evidence>
<keyword evidence="4" id="KW-0342">GTP-binding</keyword>
<evidence type="ECO:0000313" key="8">
    <source>
        <dbReference type="EMBL" id="KAA8680991.1"/>
    </source>
</evidence>
<feature type="coiled-coil region" evidence="6">
    <location>
        <begin position="450"/>
        <end position="477"/>
    </location>
</feature>
<gene>
    <name evidence="8" type="ORF">F4W18_00150</name>
</gene>
<dbReference type="RefSeq" id="WP_086712892.1">
    <property type="nucleotide sequence ID" value="NZ_AP025493.1"/>
</dbReference>
<dbReference type="SUPFAM" id="SSF52540">
    <property type="entry name" value="P-loop containing nucleoside triphosphate hydrolases"/>
    <property type="match status" value="1"/>
</dbReference>
<name>A0A5M9P4R8_9VIBR</name>
<accession>A0A5M9P4R8</accession>
<organism evidence="8 9">
    <name type="scientific">Vibrio gigantis</name>
    <dbReference type="NCBI Taxonomy" id="296199"/>
    <lineage>
        <taxon>Bacteria</taxon>
        <taxon>Pseudomonadati</taxon>
        <taxon>Pseudomonadota</taxon>
        <taxon>Gammaproteobacteria</taxon>
        <taxon>Vibrionales</taxon>
        <taxon>Vibrionaceae</taxon>
        <taxon>Vibrio</taxon>
    </lineage>
</organism>
<reference evidence="8 9" key="1">
    <citation type="submission" date="2019-09" db="EMBL/GenBank/DDBJ databases">
        <title>Draft genome sequence of various Type strains from the CCUG.</title>
        <authorList>
            <person name="Pineiro-Iglesias B."/>
            <person name="Tunovic T."/>
            <person name="Unosson C."/>
            <person name="Inganas E."/>
            <person name="Ohlen M."/>
            <person name="Cardew S."/>
            <person name="Jensie-Markopoulos S."/>
            <person name="Salva-Serra F."/>
            <person name="Jaen-Luchoro D."/>
            <person name="Karlsson R."/>
            <person name="Svensson-Stadler L."/>
            <person name="Chun J."/>
            <person name="Moore E."/>
        </authorList>
    </citation>
    <scope>NUCLEOTIDE SEQUENCE [LARGE SCALE GENOMIC DNA]</scope>
    <source>
        <strain evidence="8 9">CCUG 56969T</strain>
    </source>
</reference>
<dbReference type="GO" id="GO:0005525">
    <property type="term" value="F:GTP binding"/>
    <property type="evidence" value="ECO:0007669"/>
    <property type="project" value="UniProtKB-KW"/>
</dbReference>
<evidence type="ECO:0000256" key="2">
    <source>
        <dbReference type="ARBA" id="ARBA00022741"/>
    </source>
</evidence>
<proteinExistence type="predicted"/>
<dbReference type="AlphaFoldDB" id="A0A5M9P4R8"/>